<reference evidence="3 4" key="1">
    <citation type="submission" date="2020-04" db="EMBL/GenBank/DDBJ databases">
        <title>Plant Genome Project.</title>
        <authorList>
            <person name="Zhang R.-G."/>
        </authorList>
    </citation>
    <scope>NUCLEOTIDE SEQUENCE [LARGE SCALE GENOMIC DNA]</scope>
    <source>
        <strain evidence="3">YNK0</strain>
        <tissue evidence="3">Leaf</tissue>
    </source>
</reference>
<feature type="domain" description="DUF7054" evidence="2">
    <location>
        <begin position="67"/>
        <end position="150"/>
    </location>
</feature>
<dbReference type="EMBL" id="JABCRI010000007">
    <property type="protein sequence ID" value="KAF8403216.1"/>
    <property type="molecule type" value="Genomic_DNA"/>
</dbReference>
<evidence type="ECO:0000313" key="4">
    <source>
        <dbReference type="Proteomes" id="UP000655225"/>
    </source>
</evidence>
<evidence type="ECO:0000259" key="2">
    <source>
        <dbReference type="Pfam" id="PF23156"/>
    </source>
</evidence>
<dbReference type="AlphaFoldDB" id="A0A835DH64"/>
<protein>
    <recommendedName>
        <fullName evidence="2">DUF7054 domain-containing protein</fullName>
    </recommendedName>
</protein>
<feature type="region of interest" description="Disordered" evidence="1">
    <location>
        <begin position="1"/>
        <end position="30"/>
    </location>
</feature>
<dbReference type="InterPro" id="IPR055482">
    <property type="entry name" value="DUF7054"/>
</dbReference>
<dbReference type="OrthoDB" id="651546at2759"/>
<gene>
    <name evidence="3" type="ORF">HHK36_011315</name>
</gene>
<evidence type="ECO:0000313" key="3">
    <source>
        <dbReference type="EMBL" id="KAF8403216.1"/>
    </source>
</evidence>
<organism evidence="3 4">
    <name type="scientific">Tetracentron sinense</name>
    <name type="common">Spur-leaf</name>
    <dbReference type="NCBI Taxonomy" id="13715"/>
    <lineage>
        <taxon>Eukaryota</taxon>
        <taxon>Viridiplantae</taxon>
        <taxon>Streptophyta</taxon>
        <taxon>Embryophyta</taxon>
        <taxon>Tracheophyta</taxon>
        <taxon>Spermatophyta</taxon>
        <taxon>Magnoliopsida</taxon>
        <taxon>Trochodendrales</taxon>
        <taxon>Trochodendraceae</taxon>
        <taxon>Tetracentron</taxon>
    </lineage>
</organism>
<accession>A0A835DH64</accession>
<name>A0A835DH64_TETSI</name>
<dbReference type="InterPro" id="IPR040358">
    <property type="entry name" value="At4g22758-like"/>
</dbReference>
<dbReference type="PANTHER" id="PTHR33270">
    <property type="entry name" value="BNAC05G50380D PROTEIN"/>
    <property type="match status" value="1"/>
</dbReference>
<keyword evidence="4" id="KW-1185">Reference proteome</keyword>
<dbReference type="PANTHER" id="PTHR33270:SF24">
    <property type="entry name" value="EXPRESSED PROTEIN"/>
    <property type="match status" value="1"/>
</dbReference>
<proteinExistence type="predicted"/>
<comment type="caution">
    <text evidence="3">The sequence shown here is derived from an EMBL/GenBank/DDBJ whole genome shotgun (WGS) entry which is preliminary data.</text>
</comment>
<dbReference type="OMA" id="RCTKQAD"/>
<sequence length="195" mass="21480">MPTSSKSQRRVHEDMKGKKGNLMEKSSSFHGQSPMIQAAKLLRPKTHPDLLYGRKLTGNSPVMPLQLTKLLLNVTIQRSLGAVQVVMTPESTVEDLVAASVRQYEKEGRRPFLPTTDPSLFDLHYSQFSLQSLDRKEKLITLGSRNFFLCPQQPEIGGGGGGGGGGMTSGSCSNQAEKDSKITLPNWLKFMDFLL</sequence>
<dbReference type="Proteomes" id="UP000655225">
    <property type="component" value="Unassembled WGS sequence"/>
</dbReference>
<dbReference type="Pfam" id="PF23156">
    <property type="entry name" value="DUF7054"/>
    <property type="match status" value="1"/>
</dbReference>
<evidence type="ECO:0000256" key="1">
    <source>
        <dbReference type="SAM" id="MobiDB-lite"/>
    </source>
</evidence>